<sequence>MKNCLITFLAKEHHVPAEQLRTDPSVKWGALGNLCRFPKKRQYPLREWEEAVSFLLGCEIHFASYEEIGKSLKPFSLRLR</sequence>
<proteinExistence type="predicted"/>
<accession>A0A9D1DFB3</accession>
<reference evidence="1" key="1">
    <citation type="submission" date="2020-10" db="EMBL/GenBank/DDBJ databases">
        <authorList>
            <person name="Gilroy R."/>
        </authorList>
    </citation>
    <scope>NUCLEOTIDE SEQUENCE</scope>
    <source>
        <strain evidence="1">ChiSxjej1B13-7958</strain>
    </source>
</reference>
<dbReference type="AlphaFoldDB" id="A0A9D1DFB3"/>
<dbReference type="Proteomes" id="UP000824242">
    <property type="component" value="Unassembled WGS sequence"/>
</dbReference>
<evidence type="ECO:0000313" key="1">
    <source>
        <dbReference type="EMBL" id="HIR48195.1"/>
    </source>
</evidence>
<organism evidence="1 2">
    <name type="scientific">Candidatus Caccousia avicola</name>
    <dbReference type="NCBI Taxonomy" id="2840721"/>
    <lineage>
        <taxon>Bacteria</taxon>
        <taxon>Bacillati</taxon>
        <taxon>Bacillota</taxon>
        <taxon>Clostridia</taxon>
        <taxon>Eubacteriales</taxon>
        <taxon>Oscillospiraceae</taxon>
        <taxon>Oscillospiraceae incertae sedis</taxon>
        <taxon>Candidatus Caccousia</taxon>
    </lineage>
</organism>
<comment type="caution">
    <text evidence="1">The sequence shown here is derived from an EMBL/GenBank/DDBJ whole genome shotgun (WGS) entry which is preliminary data.</text>
</comment>
<evidence type="ECO:0000313" key="2">
    <source>
        <dbReference type="Proteomes" id="UP000824242"/>
    </source>
</evidence>
<name>A0A9D1DFB3_9FIRM</name>
<protein>
    <submittedName>
        <fullName evidence="1">Uncharacterized protein</fullName>
    </submittedName>
</protein>
<dbReference type="EMBL" id="DVGZ01000121">
    <property type="protein sequence ID" value="HIR48195.1"/>
    <property type="molecule type" value="Genomic_DNA"/>
</dbReference>
<reference evidence="1" key="2">
    <citation type="journal article" date="2021" name="PeerJ">
        <title>Extensive microbial diversity within the chicken gut microbiome revealed by metagenomics and culture.</title>
        <authorList>
            <person name="Gilroy R."/>
            <person name="Ravi A."/>
            <person name="Getino M."/>
            <person name="Pursley I."/>
            <person name="Horton D.L."/>
            <person name="Alikhan N.F."/>
            <person name="Baker D."/>
            <person name="Gharbi K."/>
            <person name="Hall N."/>
            <person name="Watson M."/>
            <person name="Adriaenssens E.M."/>
            <person name="Foster-Nyarko E."/>
            <person name="Jarju S."/>
            <person name="Secka A."/>
            <person name="Antonio M."/>
            <person name="Oren A."/>
            <person name="Chaudhuri R.R."/>
            <person name="La Ragione R."/>
            <person name="Hildebrand F."/>
            <person name="Pallen M.J."/>
        </authorList>
    </citation>
    <scope>NUCLEOTIDE SEQUENCE</scope>
    <source>
        <strain evidence="1">ChiSxjej1B13-7958</strain>
    </source>
</reference>
<gene>
    <name evidence="1" type="ORF">IAB89_11180</name>
</gene>